<dbReference type="Proteomes" id="UP000760545">
    <property type="component" value="Unassembled WGS sequence"/>
</dbReference>
<keyword evidence="2" id="KW-1185">Reference proteome</keyword>
<organism evidence="1 2">
    <name type="scientific">Tamlana crocina</name>
    <dbReference type="NCBI Taxonomy" id="393006"/>
    <lineage>
        <taxon>Bacteria</taxon>
        <taxon>Pseudomonadati</taxon>
        <taxon>Bacteroidota</taxon>
        <taxon>Flavobacteriia</taxon>
        <taxon>Flavobacteriales</taxon>
        <taxon>Flavobacteriaceae</taxon>
        <taxon>Tamlana</taxon>
    </lineage>
</organism>
<comment type="caution">
    <text evidence="1">The sequence shown here is derived from an EMBL/GenBank/DDBJ whole genome shotgun (WGS) entry which is preliminary data.</text>
</comment>
<dbReference type="Gene3D" id="1.10.10.10">
    <property type="entry name" value="Winged helix-like DNA-binding domain superfamily/Winged helix DNA-binding domain"/>
    <property type="match status" value="1"/>
</dbReference>
<protein>
    <recommendedName>
        <fullName evidence="3">Helix-turn-helix type 11 domain-containing protein</fullName>
    </recommendedName>
</protein>
<dbReference type="InterPro" id="IPR036390">
    <property type="entry name" value="WH_DNA-bd_sf"/>
</dbReference>
<evidence type="ECO:0008006" key="3">
    <source>
        <dbReference type="Google" id="ProtNLM"/>
    </source>
</evidence>
<dbReference type="EMBL" id="JAAVJS010000025">
    <property type="protein sequence ID" value="NJX16636.1"/>
    <property type="molecule type" value="Genomic_DNA"/>
</dbReference>
<dbReference type="InterPro" id="IPR036388">
    <property type="entry name" value="WH-like_DNA-bd_sf"/>
</dbReference>
<name>A0ABX1DK02_9FLAO</name>
<evidence type="ECO:0000313" key="2">
    <source>
        <dbReference type="Proteomes" id="UP000760545"/>
    </source>
</evidence>
<reference evidence="1 2" key="1">
    <citation type="submission" date="2020-03" db="EMBL/GenBank/DDBJ databases">
        <title>Tamlana sp. nov, isolated from XXX.</title>
        <authorList>
            <person name="Cao W.R."/>
        </authorList>
    </citation>
    <scope>NUCLEOTIDE SEQUENCE [LARGE SCALE GENOMIC DNA]</scope>
    <source>
        <strain evidence="1 2">HST1-43</strain>
    </source>
</reference>
<accession>A0ABX1DK02</accession>
<gene>
    <name evidence="1" type="ORF">HC176_14175</name>
</gene>
<dbReference type="SUPFAM" id="SSF46785">
    <property type="entry name" value="Winged helix' DNA-binding domain"/>
    <property type="match status" value="1"/>
</dbReference>
<evidence type="ECO:0000313" key="1">
    <source>
        <dbReference type="EMBL" id="NJX16636.1"/>
    </source>
</evidence>
<sequence>MYLIEQKRLCRLEKVAEDYGCSIRTVKRMLENLRNEGKSIVYCRKNKKYFIEK</sequence>
<proteinExistence type="predicted"/>
<dbReference type="RefSeq" id="WP_167919399.1">
    <property type="nucleotide sequence ID" value="NZ_JAAVJS010000025.1"/>
</dbReference>